<feature type="chain" id="PRO_5009911335" evidence="1">
    <location>
        <begin position="21"/>
        <end position="541"/>
    </location>
</feature>
<dbReference type="Gene3D" id="2.60.40.1180">
    <property type="entry name" value="Golgi alpha-mannosidase II"/>
    <property type="match status" value="1"/>
</dbReference>
<keyword evidence="4" id="KW-1185">Reference proteome</keyword>
<dbReference type="AlphaFoldDB" id="A0A1M5JD43"/>
<dbReference type="InterPro" id="IPR039743">
    <property type="entry name" value="6GAL/EXGAL"/>
</dbReference>
<gene>
    <name evidence="3" type="ORF">SAMN05444362_12312</name>
</gene>
<dbReference type="RefSeq" id="WP_062184558.1">
    <property type="nucleotide sequence ID" value="NZ_BBXL01000028.1"/>
</dbReference>
<evidence type="ECO:0000256" key="1">
    <source>
        <dbReference type="SAM" id="SignalP"/>
    </source>
</evidence>
<dbReference type="OrthoDB" id="9806701at2"/>
<sequence length="541" mass="59898">MKTIKLILSACILFSFVACNDDPDPTIAPGTGTDPGNETEEGNENVVIDLSKTYQTIESFAASDCWAPNYIGTYWSENEKESIAKLLFSSDIAEGKPEGIGLSGWRFNLGGGTAQQGDASGIEDAARRAESFMNPADGTLDWTKQAGQQYFLDKAKSYGCEQFVMFSNTPPVYLTQNGKGYSAMGAYSNLKDDSYDDFAEYIVSALDYFKTNKGISFDYISPVNEPQYNWNDPAQEGSGWQNSEIKRLTTEINTAIEEKGLDTKILLAETANWKYLYETDGDSGRKDVINNLFNAASENYVGDLKHVAPIIAGHSYWTDGDWQTLVNVRSGVASNASAAGLKVYQTEWSMLGDGYSSSEFVGYDKASYMDIALYMSKVIHCDLVYANVASWSYWTSLDLERWDHKNRFLLIKVTPAGGVYGDITQSGTHEATKTLWVLGNYSLFIRPEYKRVELQMANTSKELFGSAYISPDGKKLVAVYTNLSSNRYDVRADLGDNAEIESIKTYTTSETQNLEETSVKDTGNAIFVTSNSVLTVVYNLK</sequence>
<keyword evidence="1" id="KW-0732">Signal</keyword>
<dbReference type="STRING" id="1346286.SAMN05444362_12312"/>
<dbReference type="InterPro" id="IPR039514">
    <property type="entry name" value="6GAL-like"/>
</dbReference>
<dbReference type="SUPFAM" id="SSF51445">
    <property type="entry name" value="(Trans)glycosidases"/>
    <property type="match status" value="1"/>
</dbReference>
<feature type="signal peptide" evidence="1">
    <location>
        <begin position="1"/>
        <end position="20"/>
    </location>
</feature>
<evidence type="ECO:0000313" key="3">
    <source>
        <dbReference type="EMBL" id="SHG38526.1"/>
    </source>
</evidence>
<keyword evidence="3" id="KW-0378">Hydrolase</keyword>
<dbReference type="Proteomes" id="UP000184480">
    <property type="component" value="Unassembled WGS sequence"/>
</dbReference>
<dbReference type="PANTHER" id="PTHR42767">
    <property type="entry name" value="ENDO-BETA-1,6-GALACTANASE"/>
    <property type="match status" value="1"/>
</dbReference>
<dbReference type="Gene3D" id="3.20.20.80">
    <property type="entry name" value="Glycosidases"/>
    <property type="match status" value="1"/>
</dbReference>
<feature type="domain" description="Endo-beta-1,6-galactanase-like" evidence="2">
    <location>
        <begin position="45"/>
        <end position="398"/>
    </location>
</feature>
<evidence type="ECO:0000259" key="2">
    <source>
        <dbReference type="Pfam" id="PF14587"/>
    </source>
</evidence>
<dbReference type="Pfam" id="PF14587">
    <property type="entry name" value="Glyco_hydr_30_2"/>
    <property type="match status" value="1"/>
</dbReference>
<reference evidence="4" key="1">
    <citation type="submission" date="2016-11" db="EMBL/GenBank/DDBJ databases">
        <authorList>
            <person name="Varghese N."/>
            <person name="Submissions S."/>
        </authorList>
    </citation>
    <scope>NUCLEOTIDE SEQUENCE [LARGE SCALE GENOMIC DNA]</scope>
    <source>
        <strain evidence="4">DSM 27370</strain>
    </source>
</reference>
<accession>A0A1M5JD43</accession>
<dbReference type="InterPro" id="IPR013780">
    <property type="entry name" value="Glyco_hydro_b"/>
</dbReference>
<name>A0A1M5JD43_9BACT</name>
<dbReference type="EMBL" id="FQUC01000023">
    <property type="protein sequence ID" value="SHG38526.1"/>
    <property type="molecule type" value="Genomic_DNA"/>
</dbReference>
<protein>
    <submittedName>
        <fullName evidence="3">O-Glycosyl hydrolase</fullName>
    </submittedName>
</protein>
<dbReference type="InterPro" id="IPR017853">
    <property type="entry name" value="GH"/>
</dbReference>
<organism evidence="3 4">
    <name type="scientific">Dysgonomonas macrotermitis</name>
    <dbReference type="NCBI Taxonomy" id="1346286"/>
    <lineage>
        <taxon>Bacteria</taxon>
        <taxon>Pseudomonadati</taxon>
        <taxon>Bacteroidota</taxon>
        <taxon>Bacteroidia</taxon>
        <taxon>Bacteroidales</taxon>
        <taxon>Dysgonomonadaceae</taxon>
        <taxon>Dysgonomonas</taxon>
    </lineage>
</organism>
<dbReference type="PANTHER" id="PTHR42767:SF1">
    <property type="entry name" value="ENDO-BETA-1,6-GALACTANASE-LIKE DOMAIN-CONTAINING PROTEIN"/>
    <property type="match status" value="1"/>
</dbReference>
<evidence type="ECO:0000313" key="4">
    <source>
        <dbReference type="Proteomes" id="UP000184480"/>
    </source>
</evidence>
<dbReference type="PROSITE" id="PS51257">
    <property type="entry name" value="PROKAR_LIPOPROTEIN"/>
    <property type="match status" value="1"/>
</dbReference>
<proteinExistence type="predicted"/>
<dbReference type="GO" id="GO:0004553">
    <property type="term" value="F:hydrolase activity, hydrolyzing O-glycosyl compounds"/>
    <property type="evidence" value="ECO:0007669"/>
    <property type="project" value="InterPro"/>
</dbReference>